<evidence type="ECO:0000256" key="6">
    <source>
        <dbReference type="RuleBase" id="RU361155"/>
    </source>
</evidence>
<evidence type="ECO:0000256" key="5">
    <source>
        <dbReference type="ARBA" id="ARBA00022939"/>
    </source>
</evidence>
<dbReference type="PANTHER" id="PTHR11783">
    <property type="entry name" value="SULFOTRANSFERASE SULT"/>
    <property type="match status" value="1"/>
</dbReference>
<dbReference type="GO" id="GO:0006584">
    <property type="term" value="P:catecholamine metabolic process"/>
    <property type="evidence" value="ECO:0007669"/>
    <property type="project" value="UniProtKB-KW"/>
</dbReference>
<reference evidence="8" key="1">
    <citation type="submission" date="2021-02" db="EMBL/GenBank/DDBJ databases">
        <title>Comparative genomics reveals that relaxation of natural selection precedes convergent phenotypic evolution of cavefish.</title>
        <authorList>
            <person name="Peng Z."/>
        </authorList>
    </citation>
    <scope>NUCLEOTIDE SEQUENCE</scope>
    <source>
        <tissue evidence="8">Muscle</tissue>
    </source>
</reference>
<dbReference type="InterPro" id="IPR027417">
    <property type="entry name" value="P-loop_NTPase"/>
</dbReference>
<dbReference type="GO" id="GO:0008146">
    <property type="term" value="F:sulfotransferase activity"/>
    <property type="evidence" value="ECO:0007669"/>
    <property type="project" value="InterPro"/>
</dbReference>
<dbReference type="Pfam" id="PF00685">
    <property type="entry name" value="Sulfotransfer_1"/>
    <property type="match status" value="1"/>
</dbReference>
<keyword evidence="5" id="KW-0128">Catecholamine metabolism</keyword>
<dbReference type="Proteomes" id="UP001059041">
    <property type="component" value="Linkage Group LG17"/>
</dbReference>
<dbReference type="EMBL" id="JAFHDT010000017">
    <property type="protein sequence ID" value="KAI7797377.1"/>
    <property type="molecule type" value="Genomic_DNA"/>
</dbReference>
<evidence type="ECO:0000256" key="2">
    <source>
        <dbReference type="ARBA" id="ARBA00005771"/>
    </source>
</evidence>
<dbReference type="Gene3D" id="3.40.50.300">
    <property type="entry name" value="P-loop containing nucleotide triphosphate hydrolases"/>
    <property type="match status" value="1"/>
</dbReference>
<evidence type="ECO:0000259" key="7">
    <source>
        <dbReference type="Pfam" id="PF00685"/>
    </source>
</evidence>
<sequence>MRVPFLESCFQVIPSGTELADNLTTSPHLIKTHLPVQLVPKSFWEQNSRVVYVARNAKDNAVSYFNFERMNMAEPEPGDWNSFIQNFMEGKILFGPWYDHVSGWWEKKQTYSNLLYLFYEDLVKDTGREVERLCSFLGLSTSPEEREKITKGVHFDVMKNNKMTNYSTLPVMDFKISPFMRKGKVGDWKNHFTVAQNEQFDEVYKQKMKNTPVKFRTEL</sequence>
<evidence type="ECO:0000313" key="8">
    <source>
        <dbReference type="EMBL" id="KAI7797377.1"/>
    </source>
</evidence>
<dbReference type="GO" id="GO:0006805">
    <property type="term" value="P:xenobiotic metabolic process"/>
    <property type="evidence" value="ECO:0007669"/>
    <property type="project" value="UniProtKB-ARBA"/>
</dbReference>
<feature type="domain" description="Sulfotransferase" evidence="7">
    <location>
        <begin position="2"/>
        <end position="211"/>
    </location>
</feature>
<dbReference type="AlphaFoldDB" id="A0A9W7TJT6"/>
<evidence type="ECO:0000313" key="9">
    <source>
        <dbReference type="Proteomes" id="UP001059041"/>
    </source>
</evidence>
<evidence type="ECO:0000256" key="4">
    <source>
        <dbReference type="ARBA" id="ARBA00022679"/>
    </source>
</evidence>
<keyword evidence="9" id="KW-1185">Reference proteome</keyword>
<comment type="subcellular location">
    <subcellularLocation>
        <location evidence="1">Cytoplasm</location>
    </subcellularLocation>
</comment>
<dbReference type="SUPFAM" id="SSF52540">
    <property type="entry name" value="P-loop containing nucleoside triphosphate hydrolases"/>
    <property type="match status" value="1"/>
</dbReference>
<dbReference type="FunFam" id="3.40.50.300:FF:000433">
    <property type="entry name" value="Estrogen sulfotransferase"/>
    <property type="match status" value="1"/>
</dbReference>
<comment type="similarity">
    <text evidence="2 6">Belongs to the sulfotransferase 1 family.</text>
</comment>
<dbReference type="EC" id="2.8.2.-" evidence="6"/>
<dbReference type="InterPro" id="IPR000863">
    <property type="entry name" value="Sulfotransferase_dom"/>
</dbReference>
<organism evidence="8 9">
    <name type="scientific">Triplophysa rosa</name>
    <name type="common">Cave loach</name>
    <dbReference type="NCBI Taxonomy" id="992332"/>
    <lineage>
        <taxon>Eukaryota</taxon>
        <taxon>Metazoa</taxon>
        <taxon>Chordata</taxon>
        <taxon>Craniata</taxon>
        <taxon>Vertebrata</taxon>
        <taxon>Euteleostomi</taxon>
        <taxon>Actinopterygii</taxon>
        <taxon>Neopterygii</taxon>
        <taxon>Teleostei</taxon>
        <taxon>Ostariophysi</taxon>
        <taxon>Cypriniformes</taxon>
        <taxon>Nemacheilidae</taxon>
        <taxon>Triplophysa</taxon>
    </lineage>
</organism>
<proteinExistence type="inferred from homology"/>
<evidence type="ECO:0000256" key="1">
    <source>
        <dbReference type="ARBA" id="ARBA00004496"/>
    </source>
</evidence>
<keyword evidence="3" id="KW-0963">Cytoplasm</keyword>
<evidence type="ECO:0000256" key="3">
    <source>
        <dbReference type="ARBA" id="ARBA00022490"/>
    </source>
</evidence>
<gene>
    <name evidence="8" type="ORF">IRJ41_000495</name>
</gene>
<comment type="caution">
    <text evidence="8">The sequence shown here is derived from an EMBL/GenBank/DDBJ whole genome shotgun (WGS) entry which is preliminary data.</text>
</comment>
<name>A0A9W7TJT6_TRIRA</name>
<protein>
    <recommendedName>
        <fullName evidence="6">Sulfotransferase</fullName>
        <ecNumber evidence="6">2.8.2.-</ecNumber>
    </recommendedName>
</protein>
<dbReference type="GO" id="GO:0005737">
    <property type="term" value="C:cytoplasm"/>
    <property type="evidence" value="ECO:0007669"/>
    <property type="project" value="UniProtKB-SubCell"/>
</dbReference>
<dbReference type="OrthoDB" id="205623at2759"/>
<accession>A0A9W7TJT6</accession>
<keyword evidence="4 6" id="KW-0808">Transferase</keyword>